<organism evidence="1 2">
    <name type="scientific">Ambrosia artemisiifolia</name>
    <name type="common">Common ragweed</name>
    <dbReference type="NCBI Taxonomy" id="4212"/>
    <lineage>
        <taxon>Eukaryota</taxon>
        <taxon>Viridiplantae</taxon>
        <taxon>Streptophyta</taxon>
        <taxon>Embryophyta</taxon>
        <taxon>Tracheophyta</taxon>
        <taxon>Spermatophyta</taxon>
        <taxon>Magnoliopsida</taxon>
        <taxon>eudicotyledons</taxon>
        <taxon>Gunneridae</taxon>
        <taxon>Pentapetalae</taxon>
        <taxon>asterids</taxon>
        <taxon>campanulids</taxon>
        <taxon>Asterales</taxon>
        <taxon>Asteraceae</taxon>
        <taxon>Asteroideae</taxon>
        <taxon>Heliantheae alliance</taxon>
        <taxon>Heliantheae</taxon>
        <taxon>Ambrosia</taxon>
    </lineage>
</organism>
<proteinExistence type="predicted"/>
<accession>A0AAD5G8V3</accession>
<reference evidence="1" key="1">
    <citation type="submission" date="2022-06" db="EMBL/GenBank/DDBJ databases">
        <title>Uncovering the hologenomic basis of an extraordinary plant invasion.</title>
        <authorList>
            <person name="Bieker V.C."/>
            <person name="Martin M.D."/>
            <person name="Gilbert T."/>
            <person name="Hodgins K."/>
            <person name="Battlay P."/>
            <person name="Petersen B."/>
            <person name="Wilson J."/>
        </authorList>
    </citation>
    <scope>NUCLEOTIDE SEQUENCE</scope>
    <source>
        <strain evidence="1">AA19_3_7</strain>
        <tissue evidence="1">Leaf</tissue>
    </source>
</reference>
<comment type="caution">
    <text evidence="1">The sequence shown here is derived from an EMBL/GenBank/DDBJ whole genome shotgun (WGS) entry which is preliminary data.</text>
</comment>
<sequence>MIVHWDHHLVVLAKETGHQRALKRLKKEIKNQKQNPLISI</sequence>
<gene>
    <name evidence="1" type="ORF">M8C21_029410</name>
</gene>
<dbReference type="EMBL" id="JAMZMK010010153">
    <property type="protein sequence ID" value="KAI7732807.1"/>
    <property type="molecule type" value="Genomic_DNA"/>
</dbReference>
<dbReference type="Proteomes" id="UP001206925">
    <property type="component" value="Unassembled WGS sequence"/>
</dbReference>
<dbReference type="AlphaFoldDB" id="A0AAD5G8V3"/>
<protein>
    <submittedName>
        <fullName evidence="1">Uncharacterized protein</fullName>
    </submittedName>
</protein>
<evidence type="ECO:0000313" key="1">
    <source>
        <dbReference type="EMBL" id="KAI7732807.1"/>
    </source>
</evidence>
<evidence type="ECO:0000313" key="2">
    <source>
        <dbReference type="Proteomes" id="UP001206925"/>
    </source>
</evidence>
<keyword evidence="2" id="KW-1185">Reference proteome</keyword>
<name>A0AAD5G8V3_AMBAR</name>